<dbReference type="Gene3D" id="3.30.420.10">
    <property type="entry name" value="Ribonuclease H-like superfamily/Ribonuclease H"/>
    <property type="match status" value="1"/>
</dbReference>
<dbReference type="Gene3D" id="3.10.10.10">
    <property type="entry name" value="HIV Type 1 Reverse Transcriptase, subunit A, domain 1"/>
    <property type="match status" value="1"/>
</dbReference>
<dbReference type="InterPro" id="IPR002156">
    <property type="entry name" value="RNaseH_domain"/>
</dbReference>
<dbReference type="CDD" id="cd01647">
    <property type="entry name" value="RT_LTR"/>
    <property type="match status" value="1"/>
</dbReference>
<dbReference type="SUPFAM" id="SSF50630">
    <property type="entry name" value="Acid proteases"/>
    <property type="match status" value="1"/>
</dbReference>
<keyword evidence="2" id="KW-0808">Transferase</keyword>
<protein>
    <recommendedName>
        <fullName evidence="15">RNase H type-1 domain-containing protein</fullName>
    </recommendedName>
</protein>
<evidence type="ECO:0008006" key="15">
    <source>
        <dbReference type="Google" id="ProtNLM"/>
    </source>
</evidence>
<evidence type="ECO:0000256" key="4">
    <source>
        <dbReference type="ARBA" id="ARBA00022722"/>
    </source>
</evidence>
<dbReference type="InterPro" id="IPR000477">
    <property type="entry name" value="RT_dom"/>
</dbReference>
<dbReference type="FunFam" id="3.10.10.10:FF:000007">
    <property type="entry name" value="Retrovirus-related Pol polyprotein from transposon 17.6-like Protein"/>
    <property type="match status" value="1"/>
</dbReference>
<keyword evidence="8" id="KW-0233">DNA recombination</keyword>
<keyword evidence="1" id="KW-0645">Protease</keyword>
<feature type="compositionally biased region" description="Basic residues" evidence="9">
    <location>
        <begin position="221"/>
        <end position="231"/>
    </location>
</feature>
<dbReference type="Gene3D" id="3.10.20.370">
    <property type="match status" value="1"/>
</dbReference>
<dbReference type="GO" id="GO:0003964">
    <property type="term" value="F:RNA-directed DNA polymerase activity"/>
    <property type="evidence" value="ECO:0007669"/>
    <property type="project" value="UniProtKB-KW"/>
</dbReference>
<dbReference type="PANTHER" id="PTHR48475:SF1">
    <property type="entry name" value="RNASE H TYPE-1 DOMAIN-CONTAINING PROTEIN"/>
    <property type="match status" value="1"/>
</dbReference>
<feature type="region of interest" description="Disordered" evidence="9">
    <location>
        <begin position="1365"/>
        <end position="1386"/>
    </location>
</feature>
<feature type="compositionally biased region" description="Polar residues" evidence="9">
    <location>
        <begin position="22"/>
        <end position="31"/>
    </location>
</feature>
<evidence type="ECO:0000256" key="3">
    <source>
        <dbReference type="ARBA" id="ARBA00022695"/>
    </source>
</evidence>
<dbReference type="GO" id="GO:0003676">
    <property type="term" value="F:nucleic acid binding"/>
    <property type="evidence" value="ECO:0007669"/>
    <property type="project" value="InterPro"/>
</dbReference>
<proteinExistence type="predicted"/>
<feature type="compositionally biased region" description="Polar residues" evidence="9">
    <location>
        <begin position="1"/>
        <end position="10"/>
    </location>
</feature>
<dbReference type="CDD" id="cd00303">
    <property type="entry name" value="retropepsin_like"/>
    <property type="match status" value="1"/>
</dbReference>
<keyword evidence="6" id="KW-0378">Hydrolase</keyword>
<feature type="compositionally biased region" description="Basic residues" evidence="9">
    <location>
        <begin position="199"/>
        <end position="208"/>
    </location>
</feature>
<evidence type="ECO:0000256" key="5">
    <source>
        <dbReference type="ARBA" id="ARBA00022759"/>
    </source>
</evidence>
<keyword evidence="3" id="KW-0548">Nucleotidyltransferase</keyword>
<dbReference type="GO" id="GO:0004523">
    <property type="term" value="F:RNA-DNA hybrid ribonuclease activity"/>
    <property type="evidence" value="ECO:0007669"/>
    <property type="project" value="InterPro"/>
</dbReference>
<evidence type="ECO:0000259" key="13">
    <source>
        <dbReference type="Pfam" id="PF17919"/>
    </source>
</evidence>
<evidence type="ECO:0000256" key="1">
    <source>
        <dbReference type="ARBA" id="ARBA00022670"/>
    </source>
</evidence>
<sequence>MSGVPSTSRHPPSVVVEDASLSRVSSGTSYRPSRDSAELQRTAGRALVTPAPPQQPAPPQHPAPPQSLAPSRHTHPNQVSAVRPDEGATSRRLVPEQTNRGDARRSLAYSTKSSQTQNSQELIAELRQEIQALKQVAKGRKDKSHPTAKERPTKRTHASQRRSPERPTLSHKSQKHDLSETSSSQSESRSPTPPAVSHKPLKPGKASHSRPPLYGETSAPGKKHQSRKTVRPGRQNAVWKAFDLISSSPFSKEIEKAKMPERFPVPRFEVYNGRTDPVTHIGHYQQSMALSRNNDPLMCRLFPSSLGEVAMRWFNQLGVRTIYSWDQLAEAFVARFITNSRKRKEMGALLTMKLETNETLKDYSTRFWETYNDIESCGEEVAITTFKMGLPADSGLRQSLVKHPPANLGKLMYKIDQFVRIEEDGRKPSMDQTVAQPRPAIAKPAARSGNTSRNLSSPRNFVAPTFRAFETVFKQPIYKVMEKIKREPFFVWPPKMIGNPALKDGNLYCSYHRERGHMTENCHLLKVHLEKLAAAGHLDQFKMQKAAHLRRSFSIRDAAHPAPVYSVRAGNMEQAISFSDDDLRDVQLPHNDPLVVTLRIGNYDVQRVLIDQGSFAEVMYQDLYGKLGLGEAELTDFTTPIFGFSGEPVIPLGKIMLPVLAGPINLQTEFIVVRASSPYNAIMGRDWLHRMRAVPSTLHQKLRFPTADGVMELNGDQVAAKQCVLAATKKKRVSVAGPDRQSGHFCLVGIRCTGSISGLGISYTKYQARTQAGGLETAKVGSGKSRDSLGRSGAPFGVWGNPRSAISGLAFKYSGSKEEERHARLSFLDAFQGYHQIPMNPADQEKTAFITPRGTYCYRVMPFGLKNAGATYQRMVTKMFGPMLGKTVEVYIDDMLVKSLREENHIADLLQVFNILRRDNLRLNASKCTFGVGSGKFLGHIVSRRGIEANPDQIAALINLAEPRNIKQVQRLTGMIAALGRFISRLADKCKPFFRLLGKRSRFEWDEECSVAFQAIKAYLSTPPCLSILNPGEPLFLYLAVSDHAVSAVLVRESTQDQRPVFFVSKTMDEAELRYLPLEKAALALLYAAKKLPHYFQSSTVTVLSDLPLKMLLQRSDFTGRITRWGVYLGSLGVEYKPRTAIKGQVLAEFLAEFQYDPSNPTLFNPAQTHFNSDEVEWKLFVDGASNSKGSGAGIVLISPEGLVLEQAVRLKFSASNNEAEYEAMLIGLRTAKKLGAVSARKTRQPEPSRSDPTRALRIKYSQEEGPRHISQAYLGGNVCAKILSDPLQLGPRAKTLRQEVHFSYHTQLSDRQELLRSSRNLSQKLTPWHKEPSDGLRSQDHISRTQAHLCARPVPLKSRYRKLSGRYQDRRNPTSGATSTTRVKTGRRNKAVLKFPEFSHRRCRACAQSLPDSQQVDLRARAHWKEDTSMHDVELSDRQEFIGVSRNPDRKTALKRTKNTPRKLSDGTKNVKIRHRELGQICARTGTRFEKKRAGSKTHFFSRTAAFARRVFPARNKLIREPGCVGKIMTPATSWNSRFAESIPRLIGIFAGRVHENSSDTPTSGSHNSLVRTPIRANFISLERGRRELSDDMPHDPV</sequence>
<keyword evidence="7" id="KW-0695">RNA-directed DNA polymerase</keyword>
<evidence type="ECO:0000259" key="12">
    <source>
        <dbReference type="Pfam" id="PF13456"/>
    </source>
</evidence>
<feature type="compositionally biased region" description="Polar residues" evidence="9">
    <location>
        <begin position="108"/>
        <end position="121"/>
    </location>
</feature>
<feature type="region of interest" description="Disordered" evidence="9">
    <location>
        <begin position="1"/>
        <end position="235"/>
    </location>
</feature>
<evidence type="ECO:0000256" key="9">
    <source>
        <dbReference type="SAM" id="MobiDB-lite"/>
    </source>
</evidence>
<dbReference type="Gene3D" id="3.30.70.270">
    <property type="match status" value="2"/>
</dbReference>
<gene>
    <name evidence="14" type="ORF">FSB_LOCUS55204</name>
</gene>
<dbReference type="InterPro" id="IPR041577">
    <property type="entry name" value="RT_RNaseH_2"/>
</dbReference>
<dbReference type="SUPFAM" id="SSF56672">
    <property type="entry name" value="DNA/RNA polymerases"/>
    <property type="match status" value="1"/>
</dbReference>
<dbReference type="InterPro" id="IPR043502">
    <property type="entry name" value="DNA/RNA_pol_sf"/>
</dbReference>
<evidence type="ECO:0000259" key="11">
    <source>
        <dbReference type="Pfam" id="PF03732"/>
    </source>
</evidence>
<dbReference type="InterPro" id="IPR036397">
    <property type="entry name" value="RNaseH_sf"/>
</dbReference>
<feature type="compositionally biased region" description="Basic and acidic residues" evidence="9">
    <location>
        <begin position="144"/>
        <end position="153"/>
    </location>
</feature>
<dbReference type="GO" id="GO:0006508">
    <property type="term" value="P:proteolysis"/>
    <property type="evidence" value="ECO:0007669"/>
    <property type="project" value="UniProtKB-KW"/>
</dbReference>
<reference evidence="14" key="1">
    <citation type="submission" date="2018-02" db="EMBL/GenBank/DDBJ databases">
        <authorList>
            <person name="Cohen D.B."/>
            <person name="Kent A.D."/>
        </authorList>
    </citation>
    <scope>NUCLEOTIDE SEQUENCE</scope>
</reference>
<evidence type="ECO:0000256" key="6">
    <source>
        <dbReference type="ARBA" id="ARBA00022801"/>
    </source>
</evidence>
<dbReference type="InterPro" id="IPR012337">
    <property type="entry name" value="RNaseH-like_sf"/>
</dbReference>
<dbReference type="Pfam" id="PF03732">
    <property type="entry name" value="Retrotrans_gag"/>
    <property type="match status" value="1"/>
</dbReference>
<evidence type="ECO:0000256" key="7">
    <source>
        <dbReference type="ARBA" id="ARBA00022918"/>
    </source>
</evidence>
<feature type="compositionally biased region" description="Low complexity" evidence="9">
    <location>
        <begin position="180"/>
        <end position="190"/>
    </location>
</feature>
<organism evidence="14">
    <name type="scientific">Fagus sylvatica</name>
    <name type="common">Beechnut</name>
    <dbReference type="NCBI Taxonomy" id="28930"/>
    <lineage>
        <taxon>Eukaryota</taxon>
        <taxon>Viridiplantae</taxon>
        <taxon>Streptophyta</taxon>
        <taxon>Embryophyta</taxon>
        <taxon>Tracheophyta</taxon>
        <taxon>Spermatophyta</taxon>
        <taxon>Magnoliopsida</taxon>
        <taxon>eudicotyledons</taxon>
        <taxon>Gunneridae</taxon>
        <taxon>Pentapetalae</taxon>
        <taxon>rosids</taxon>
        <taxon>fabids</taxon>
        <taxon>Fagales</taxon>
        <taxon>Fagaceae</taxon>
        <taxon>Fagus</taxon>
    </lineage>
</organism>
<dbReference type="Gene3D" id="2.40.70.10">
    <property type="entry name" value="Acid Proteases"/>
    <property type="match status" value="1"/>
</dbReference>
<evidence type="ECO:0000259" key="10">
    <source>
        <dbReference type="Pfam" id="PF00078"/>
    </source>
</evidence>
<dbReference type="EMBL" id="OIVN01006188">
    <property type="protein sequence ID" value="SPD27322.1"/>
    <property type="molecule type" value="Genomic_DNA"/>
</dbReference>
<dbReference type="InterPro" id="IPR021109">
    <property type="entry name" value="Peptidase_aspartic_dom_sf"/>
</dbReference>
<feature type="domain" description="Reverse transcriptase/retrotransposon-derived protein RNase H-like" evidence="13">
    <location>
        <begin position="1005"/>
        <end position="1103"/>
    </location>
</feature>
<keyword evidence="4" id="KW-0540">Nuclease</keyword>
<dbReference type="Pfam" id="PF17919">
    <property type="entry name" value="RT_RNaseH_2"/>
    <property type="match status" value="1"/>
</dbReference>
<evidence type="ECO:0000256" key="2">
    <source>
        <dbReference type="ARBA" id="ARBA00022679"/>
    </source>
</evidence>
<dbReference type="Pfam" id="PF13456">
    <property type="entry name" value="RVT_3"/>
    <property type="match status" value="1"/>
</dbReference>
<feature type="domain" description="Retrotransposon gag" evidence="11">
    <location>
        <begin position="300"/>
        <end position="390"/>
    </location>
</feature>
<name>A0A2N9IR72_FAGSY</name>
<feature type="compositionally biased region" description="Polar residues" evidence="9">
    <location>
        <begin position="1374"/>
        <end position="1384"/>
    </location>
</feature>
<dbReference type="InterPro" id="IPR005162">
    <property type="entry name" value="Retrotrans_gag_dom"/>
</dbReference>
<accession>A0A2N9IR72</accession>
<dbReference type="PANTHER" id="PTHR48475">
    <property type="entry name" value="RIBONUCLEASE H"/>
    <property type="match status" value="1"/>
</dbReference>
<dbReference type="GO" id="GO:0008233">
    <property type="term" value="F:peptidase activity"/>
    <property type="evidence" value="ECO:0007669"/>
    <property type="project" value="UniProtKB-KW"/>
</dbReference>
<feature type="domain" description="RNase H type-1" evidence="12">
    <location>
        <begin position="1182"/>
        <end position="1236"/>
    </location>
</feature>
<dbReference type="InterPro" id="IPR043128">
    <property type="entry name" value="Rev_trsase/Diguanyl_cyclase"/>
</dbReference>
<dbReference type="GO" id="GO:0006310">
    <property type="term" value="P:DNA recombination"/>
    <property type="evidence" value="ECO:0007669"/>
    <property type="project" value="UniProtKB-KW"/>
</dbReference>
<evidence type="ECO:0000256" key="8">
    <source>
        <dbReference type="ARBA" id="ARBA00023172"/>
    </source>
</evidence>
<keyword evidence="5" id="KW-0255">Endonuclease</keyword>
<feature type="domain" description="Reverse transcriptase" evidence="10">
    <location>
        <begin position="817"/>
        <end position="941"/>
    </location>
</feature>
<feature type="compositionally biased region" description="Pro residues" evidence="9">
    <location>
        <begin position="50"/>
        <end position="67"/>
    </location>
</feature>
<dbReference type="SUPFAM" id="SSF53098">
    <property type="entry name" value="Ribonuclease H-like"/>
    <property type="match status" value="1"/>
</dbReference>
<dbReference type="Pfam" id="PF00078">
    <property type="entry name" value="RVT_1"/>
    <property type="match status" value="1"/>
</dbReference>
<evidence type="ECO:0000313" key="14">
    <source>
        <dbReference type="EMBL" id="SPD27322.1"/>
    </source>
</evidence>